<evidence type="ECO:0000256" key="1">
    <source>
        <dbReference type="SAM" id="MobiDB-lite"/>
    </source>
</evidence>
<name>F6FTF3_ISOV2</name>
<accession>F6FTF3</accession>
<feature type="compositionally biased region" description="Low complexity" evidence="1">
    <location>
        <begin position="1"/>
        <end position="21"/>
    </location>
</feature>
<feature type="transmembrane region" description="Helical" evidence="2">
    <location>
        <begin position="59"/>
        <end position="82"/>
    </location>
</feature>
<dbReference type="HOGENOM" id="CLU_1956649_0_0_11"/>
<protein>
    <submittedName>
        <fullName evidence="3">Uncharacterized protein</fullName>
    </submittedName>
</protein>
<reference evidence="3 4" key="1">
    <citation type="submission" date="2011-05" db="EMBL/GenBank/DDBJ databases">
        <title>Complete sequence of Isoptericola variabilis 225.</title>
        <authorList>
            <consortium name="US DOE Joint Genome Institute"/>
            <person name="Lucas S."/>
            <person name="Han J."/>
            <person name="Lapidus A."/>
            <person name="Cheng J.-F."/>
            <person name="Goodwin L."/>
            <person name="Pitluck S."/>
            <person name="Peters L."/>
            <person name="Mikhailova N."/>
            <person name="Zeytun A."/>
            <person name="Han C."/>
            <person name="Tapia R."/>
            <person name="Land M."/>
            <person name="Hauser L."/>
            <person name="Kyrpides N."/>
            <person name="Ivanova N."/>
            <person name="Pagani I."/>
            <person name="Siebers A."/>
            <person name="Allgaier M."/>
            <person name="Thelen M."/>
            <person name="Hugenholtz P."/>
            <person name="Gladden J."/>
            <person name="Woyke T."/>
        </authorList>
    </citation>
    <scope>NUCLEOTIDE SEQUENCE [LARGE SCALE GENOMIC DNA]</scope>
    <source>
        <strain evidence="4">225</strain>
    </source>
</reference>
<evidence type="ECO:0000256" key="2">
    <source>
        <dbReference type="SAM" id="Phobius"/>
    </source>
</evidence>
<gene>
    <name evidence="3" type="ordered locus">Isova_0347</name>
</gene>
<keyword evidence="2" id="KW-1133">Transmembrane helix</keyword>
<evidence type="ECO:0000313" key="4">
    <source>
        <dbReference type="Proteomes" id="UP000009236"/>
    </source>
</evidence>
<keyword evidence="4" id="KW-1185">Reference proteome</keyword>
<sequence>MSSTTPDRPADTTPATPDAVLDAERGTAPDAAPGTPEAPAGPEEHLLVDPARVRRAPKFGAFFTVGVVVGLVAGLWLGTWLVDVAEGSFPMLKPGVFVVVVVAATTTVTTLLAGLAAVVADRRSLRGR</sequence>
<organism evidence="4">
    <name type="scientific">Isoptericola variabilis (strain 225)</name>
    <dbReference type="NCBI Taxonomy" id="743718"/>
    <lineage>
        <taxon>Bacteria</taxon>
        <taxon>Bacillati</taxon>
        <taxon>Actinomycetota</taxon>
        <taxon>Actinomycetes</taxon>
        <taxon>Micrococcales</taxon>
        <taxon>Promicromonosporaceae</taxon>
        <taxon>Isoptericola</taxon>
    </lineage>
</organism>
<dbReference type="Proteomes" id="UP000009236">
    <property type="component" value="Chromosome"/>
</dbReference>
<feature type="compositionally biased region" description="Low complexity" evidence="1">
    <location>
        <begin position="28"/>
        <end position="41"/>
    </location>
</feature>
<keyword evidence="2" id="KW-0812">Transmembrane</keyword>
<feature type="region of interest" description="Disordered" evidence="1">
    <location>
        <begin position="1"/>
        <end position="47"/>
    </location>
</feature>
<evidence type="ECO:0000313" key="3">
    <source>
        <dbReference type="EMBL" id="AEG43146.1"/>
    </source>
</evidence>
<keyword evidence="2" id="KW-0472">Membrane</keyword>
<feature type="transmembrane region" description="Helical" evidence="2">
    <location>
        <begin position="94"/>
        <end position="120"/>
    </location>
</feature>
<dbReference type="RefSeq" id="WP_013837541.1">
    <property type="nucleotide sequence ID" value="NC_015588.1"/>
</dbReference>
<dbReference type="STRING" id="743718.Isova_0347"/>
<dbReference type="EMBL" id="CP002810">
    <property type="protein sequence ID" value="AEG43146.1"/>
    <property type="molecule type" value="Genomic_DNA"/>
</dbReference>
<dbReference type="KEGG" id="iva:Isova_0347"/>
<proteinExistence type="predicted"/>
<dbReference type="eggNOG" id="ENOG50333HE">
    <property type="taxonomic scope" value="Bacteria"/>
</dbReference>
<dbReference type="AlphaFoldDB" id="F6FTF3"/>